<reference evidence="7" key="2">
    <citation type="journal article" date="2024" name="Antonie Van Leeuwenhoek">
        <title>Roseihalotalea indica gen. nov., sp. nov., a halophilic Bacteroidetes from mesopelagic Southwest Indian Ocean with higher carbohydrate metabolic potential.</title>
        <authorList>
            <person name="Chen B."/>
            <person name="Zhang M."/>
            <person name="Lin D."/>
            <person name="Ye J."/>
            <person name="Tang K."/>
        </authorList>
    </citation>
    <scope>NUCLEOTIDE SEQUENCE</scope>
    <source>
        <strain evidence="7">TK19036</strain>
    </source>
</reference>
<dbReference type="PANTHER" id="PTHR30213">
    <property type="entry name" value="INNER MEMBRANE PROTEIN YHJD"/>
    <property type="match status" value="1"/>
</dbReference>
<feature type="transmembrane region" description="Helical" evidence="6">
    <location>
        <begin position="96"/>
        <end position="116"/>
    </location>
</feature>
<reference evidence="7" key="1">
    <citation type="journal article" date="2023" name="Comput. Struct. Biotechnol. J.">
        <title>Discovery of a novel marine Bacteroidetes with a rich repertoire of carbohydrate-active enzymes.</title>
        <authorList>
            <person name="Chen B."/>
            <person name="Liu G."/>
            <person name="Chen Q."/>
            <person name="Wang H."/>
            <person name="Liu L."/>
            <person name="Tang K."/>
        </authorList>
    </citation>
    <scope>NUCLEOTIDE SEQUENCE</scope>
    <source>
        <strain evidence="7">TK19036</strain>
    </source>
</reference>
<sequence>MNVNVKDKSKSIFTILKKTYNEWNADDPFRQSAVIAYYSIFSLPALLIIIIKVTGQIFGEEAVRGEISGQISSAVGAEAADQVQTMIANTSQQGDSTIAIIVGVATLLFGATGVFVQLQRSLNQAWEVEAKPEAGIAKIALDRVLSLGFILAIGFLLIVSLALTAGLQALSGFIQRNLPDYLLYVFHVVEIVISLGVITTLFAMIYKFLPDAKVEWRSVWVGALVTAILFIIGKEGLGIYFGKMDPGSAFGAAGSLILILLWVNYSALIFLFGAEFTQVYARRKGHHIEPSSHARWSAERRLANYQEKYESTEKENA</sequence>
<dbReference type="EMBL" id="CP120682">
    <property type="protein sequence ID" value="WKN36049.1"/>
    <property type="molecule type" value="Genomic_DNA"/>
</dbReference>
<feature type="transmembrane region" description="Helical" evidence="6">
    <location>
        <begin position="144"/>
        <end position="169"/>
    </location>
</feature>
<keyword evidence="2" id="KW-1003">Cell membrane</keyword>
<dbReference type="AlphaFoldDB" id="A0AA49GLP6"/>
<evidence type="ECO:0000256" key="6">
    <source>
        <dbReference type="SAM" id="Phobius"/>
    </source>
</evidence>
<dbReference type="PIRSF" id="PIRSF035875">
    <property type="entry name" value="RNase_BN"/>
    <property type="match status" value="1"/>
</dbReference>
<dbReference type="Pfam" id="PF03631">
    <property type="entry name" value="Virul_fac_BrkB"/>
    <property type="match status" value="1"/>
</dbReference>
<keyword evidence="3 6" id="KW-0812">Transmembrane</keyword>
<keyword evidence="5 6" id="KW-0472">Membrane</keyword>
<protein>
    <submittedName>
        <fullName evidence="7">YihY/virulence factor BrkB family protein</fullName>
    </submittedName>
</protein>
<dbReference type="PANTHER" id="PTHR30213:SF1">
    <property type="entry name" value="INNER MEMBRANE PROTEIN YHJD"/>
    <property type="match status" value="1"/>
</dbReference>
<organism evidence="7">
    <name type="scientific">Roseihalotalea indica</name>
    <dbReference type="NCBI Taxonomy" id="2867963"/>
    <lineage>
        <taxon>Bacteria</taxon>
        <taxon>Pseudomonadati</taxon>
        <taxon>Bacteroidota</taxon>
        <taxon>Cytophagia</taxon>
        <taxon>Cytophagales</taxon>
        <taxon>Catalimonadaceae</taxon>
        <taxon>Roseihalotalea</taxon>
    </lineage>
</organism>
<comment type="subcellular location">
    <subcellularLocation>
        <location evidence="1">Cell membrane</location>
        <topology evidence="1">Multi-pass membrane protein</topology>
    </subcellularLocation>
</comment>
<evidence type="ECO:0000256" key="3">
    <source>
        <dbReference type="ARBA" id="ARBA00022692"/>
    </source>
</evidence>
<evidence type="ECO:0000256" key="4">
    <source>
        <dbReference type="ARBA" id="ARBA00022989"/>
    </source>
</evidence>
<accession>A0AA49GLP6</accession>
<keyword evidence="4 6" id="KW-1133">Transmembrane helix</keyword>
<evidence type="ECO:0000313" key="7">
    <source>
        <dbReference type="EMBL" id="WKN36049.1"/>
    </source>
</evidence>
<proteinExistence type="predicted"/>
<gene>
    <name evidence="7" type="ORF">K4G66_27155</name>
</gene>
<evidence type="ECO:0000256" key="2">
    <source>
        <dbReference type="ARBA" id="ARBA00022475"/>
    </source>
</evidence>
<evidence type="ECO:0000256" key="5">
    <source>
        <dbReference type="ARBA" id="ARBA00023136"/>
    </source>
</evidence>
<feature type="transmembrane region" description="Helical" evidence="6">
    <location>
        <begin position="253"/>
        <end position="274"/>
    </location>
</feature>
<name>A0AA49GLP6_9BACT</name>
<feature type="transmembrane region" description="Helical" evidence="6">
    <location>
        <begin position="181"/>
        <end position="206"/>
    </location>
</feature>
<dbReference type="NCBIfam" id="TIGR00765">
    <property type="entry name" value="yihY_not_rbn"/>
    <property type="match status" value="1"/>
</dbReference>
<feature type="transmembrane region" description="Helical" evidence="6">
    <location>
        <begin position="218"/>
        <end position="241"/>
    </location>
</feature>
<dbReference type="InterPro" id="IPR017039">
    <property type="entry name" value="Virul_fac_BrkB"/>
</dbReference>
<feature type="transmembrane region" description="Helical" evidence="6">
    <location>
        <begin position="35"/>
        <end position="58"/>
    </location>
</feature>
<dbReference type="GO" id="GO:0005886">
    <property type="term" value="C:plasma membrane"/>
    <property type="evidence" value="ECO:0007669"/>
    <property type="project" value="UniProtKB-SubCell"/>
</dbReference>
<evidence type="ECO:0000256" key="1">
    <source>
        <dbReference type="ARBA" id="ARBA00004651"/>
    </source>
</evidence>